<feature type="domain" description="HTH hxlR-type" evidence="5">
    <location>
        <begin position="34"/>
        <end position="133"/>
    </location>
</feature>
<reference evidence="6 7" key="1">
    <citation type="submission" date="2017-05" db="EMBL/GenBank/DDBJ databases">
        <title>Functional genome analysis of Paenibacillus pasadenensis strain R16: insights on endophytic life style and antifungal activity.</title>
        <authorList>
            <person name="Passera A."/>
            <person name="Marcolungo L."/>
            <person name="Casati P."/>
            <person name="Brasca M."/>
            <person name="Quaglino F."/>
            <person name="Delledonne M."/>
        </authorList>
    </citation>
    <scope>NUCLEOTIDE SEQUENCE [LARGE SCALE GENOMIC DNA]</scope>
    <source>
        <strain evidence="6 7">R16</strain>
    </source>
</reference>
<evidence type="ECO:0000313" key="7">
    <source>
        <dbReference type="Proteomes" id="UP000234789"/>
    </source>
</evidence>
<dbReference type="InterPro" id="IPR002577">
    <property type="entry name" value="HTH_HxlR"/>
</dbReference>
<dbReference type="EMBL" id="NFEZ01000004">
    <property type="protein sequence ID" value="PLT45257.1"/>
    <property type="molecule type" value="Genomic_DNA"/>
</dbReference>
<proteinExistence type="predicted"/>
<dbReference type="AlphaFoldDB" id="A0A2N5N4H3"/>
<accession>A0A2N5N4H3</accession>
<dbReference type="PANTHER" id="PTHR33204:SF37">
    <property type="entry name" value="HTH-TYPE TRANSCRIPTIONAL REGULATOR YODB"/>
    <property type="match status" value="1"/>
</dbReference>
<protein>
    <submittedName>
        <fullName evidence="6">Transcriptional regulator, HxlR family</fullName>
    </submittedName>
</protein>
<dbReference type="RefSeq" id="WP_101808910.1">
    <property type="nucleotide sequence ID" value="NZ_NFEZ01000004.1"/>
</dbReference>
<evidence type="ECO:0000256" key="1">
    <source>
        <dbReference type="ARBA" id="ARBA00023015"/>
    </source>
</evidence>
<dbReference type="Pfam" id="PF01638">
    <property type="entry name" value="HxlR"/>
    <property type="match status" value="1"/>
</dbReference>
<dbReference type="PROSITE" id="PS51118">
    <property type="entry name" value="HTH_HXLR"/>
    <property type="match status" value="1"/>
</dbReference>
<dbReference type="SUPFAM" id="SSF46785">
    <property type="entry name" value="Winged helix' DNA-binding domain"/>
    <property type="match status" value="1"/>
</dbReference>
<feature type="compositionally biased region" description="Basic and acidic residues" evidence="4">
    <location>
        <begin position="1"/>
        <end position="16"/>
    </location>
</feature>
<name>A0A2N5N4H3_9BACL</name>
<keyword evidence="7" id="KW-1185">Reference proteome</keyword>
<evidence type="ECO:0000256" key="3">
    <source>
        <dbReference type="ARBA" id="ARBA00023163"/>
    </source>
</evidence>
<evidence type="ECO:0000313" key="6">
    <source>
        <dbReference type="EMBL" id="PLT45257.1"/>
    </source>
</evidence>
<evidence type="ECO:0000256" key="2">
    <source>
        <dbReference type="ARBA" id="ARBA00023125"/>
    </source>
</evidence>
<dbReference type="Proteomes" id="UP000234789">
    <property type="component" value="Unassembled WGS sequence"/>
</dbReference>
<dbReference type="InterPro" id="IPR036388">
    <property type="entry name" value="WH-like_DNA-bd_sf"/>
</dbReference>
<evidence type="ECO:0000256" key="4">
    <source>
        <dbReference type="SAM" id="MobiDB-lite"/>
    </source>
</evidence>
<keyword evidence="3" id="KW-0804">Transcription</keyword>
<keyword evidence="2" id="KW-0238">DNA-binding</keyword>
<comment type="caution">
    <text evidence="6">The sequence shown here is derived from an EMBL/GenBank/DDBJ whole genome shotgun (WGS) entry which is preliminary data.</text>
</comment>
<sequence length="142" mass="16163">MEERLEKQERIEKQEGIEEQELEEGGWSQDESHHPHICSVLEILGAKWSILVIAELYKGPRRFQQLQRDVAVVRTQSLTNVLRHLESTGIVHREVYPSVPVTVEYSLTDKGRDFQAALREMENWAIRWGSGGQGAQPGTAGD</sequence>
<dbReference type="Gene3D" id="1.10.10.10">
    <property type="entry name" value="Winged helix-like DNA-binding domain superfamily/Winged helix DNA-binding domain"/>
    <property type="match status" value="1"/>
</dbReference>
<keyword evidence="1" id="KW-0805">Transcription regulation</keyword>
<dbReference type="PANTHER" id="PTHR33204">
    <property type="entry name" value="TRANSCRIPTIONAL REGULATOR, MARR FAMILY"/>
    <property type="match status" value="1"/>
</dbReference>
<gene>
    <name evidence="6" type="ORF">B8V81_3688</name>
</gene>
<organism evidence="6 7">
    <name type="scientific">Paenibacillus pasadenensis</name>
    <dbReference type="NCBI Taxonomy" id="217090"/>
    <lineage>
        <taxon>Bacteria</taxon>
        <taxon>Bacillati</taxon>
        <taxon>Bacillota</taxon>
        <taxon>Bacilli</taxon>
        <taxon>Bacillales</taxon>
        <taxon>Paenibacillaceae</taxon>
        <taxon>Paenibacillus</taxon>
    </lineage>
</organism>
<dbReference type="InterPro" id="IPR036390">
    <property type="entry name" value="WH_DNA-bd_sf"/>
</dbReference>
<dbReference type="GO" id="GO:0003677">
    <property type="term" value="F:DNA binding"/>
    <property type="evidence" value="ECO:0007669"/>
    <property type="project" value="UniProtKB-KW"/>
</dbReference>
<evidence type="ECO:0000259" key="5">
    <source>
        <dbReference type="PROSITE" id="PS51118"/>
    </source>
</evidence>
<feature type="region of interest" description="Disordered" evidence="4">
    <location>
        <begin position="1"/>
        <end position="32"/>
    </location>
</feature>